<organism evidence="7 8">
    <name type="scientific">Baekduia soli</name>
    <dbReference type="NCBI Taxonomy" id="496014"/>
    <lineage>
        <taxon>Bacteria</taxon>
        <taxon>Bacillati</taxon>
        <taxon>Actinomycetota</taxon>
        <taxon>Thermoleophilia</taxon>
        <taxon>Solirubrobacterales</taxon>
        <taxon>Baekduiaceae</taxon>
        <taxon>Baekduia</taxon>
    </lineage>
</organism>
<evidence type="ECO:0000313" key="8">
    <source>
        <dbReference type="Proteomes" id="UP000321805"/>
    </source>
</evidence>
<keyword evidence="8" id="KW-1185">Reference proteome</keyword>
<feature type="domain" description="Thioredoxin" evidence="6">
    <location>
        <begin position="46"/>
        <end position="195"/>
    </location>
</feature>
<gene>
    <name evidence="7" type="ORF">FSW04_03270</name>
</gene>
<dbReference type="CDD" id="cd02966">
    <property type="entry name" value="TlpA_like_family"/>
    <property type="match status" value="1"/>
</dbReference>
<evidence type="ECO:0000256" key="5">
    <source>
        <dbReference type="ARBA" id="ARBA00023284"/>
    </source>
</evidence>
<dbReference type="KEGG" id="bsol:FSW04_03270"/>
<accession>A0A5B8U0Z9</accession>
<dbReference type="InterPro" id="IPR000866">
    <property type="entry name" value="AhpC/TSA"/>
</dbReference>
<sequence>MSRRLLLVLGAVVAVIAMVVIGLSQAGSKSKTPAPATLSLAQQRERLAGAPAPLAGLHAQASELLTGGTTAVGARMAALQRAGYPVVINKWAAWCGPCRLEFPVFQRVSVALGKRVAFIGLDGHDNRGDARAFLARTPLSYPSYEDPNERTAHSLQAGAFYPTTVFVDARGRRTVHQGPYNDEATLERDIRRYALGRA</sequence>
<dbReference type="Pfam" id="PF00578">
    <property type="entry name" value="AhpC-TSA"/>
    <property type="match status" value="1"/>
</dbReference>
<dbReference type="GO" id="GO:0017004">
    <property type="term" value="P:cytochrome complex assembly"/>
    <property type="evidence" value="ECO:0007669"/>
    <property type="project" value="UniProtKB-KW"/>
</dbReference>
<dbReference type="GO" id="GO:0016491">
    <property type="term" value="F:oxidoreductase activity"/>
    <property type="evidence" value="ECO:0007669"/>
    <property type="project" value="InterPro"/>
</dbReference>
<name>A0A5B8U0Z9_9ACTN</name>
<comment type="subcellular location">
    <subcellularLocation>
        <location evidence="1">Cell envelope</location>
    </subcellularLocation>
</comment>
<dbReference type="Proteomes" id="UP000321805">
    <property type="component" value="Chromosome"/>
</dbReference>
<keyword evidence="2" id="KW-0201">Cytochrome c-type biogenesis</keyword>
<evidence type="ECO:0000256" key="4">
    <source>
        <dbReference type="ARBA" id="ARBA00023157"/>
    </source>
</evidence>
<dbReference type="AlphaFoldDB" id="A0A5B8U0Z9"/>
<dbReference type="EMBL" id="CP042430">
    <property type="protein sequence ID" value="QEC46699.1"/>
    <property type="molecule type" value="Genomic_DNA"/>
</dbReference>
<evidence type="ECO:0000259" key="6">
    <source>
        <dbReference type="PROSITE" id="PS51352"/>
    </source>
</evidence>
<dbReference type="PROSITE" id="PS51352">
    <property type="entry name" value="THIOREDOXIN_2"/>
    <property type="match status" value="1"/>
</dbReference>
<dbReference type="RefSeq" id="WP_146916211.1">
    <property type="nucleotide sequence ID" value="NZ_CP042430.1"/>
</dbReference>
<evidence type="ECO:0000256" key="3">
    <source>
        <dbReference type="ARBA" id="ARBA00022968"/>
    </source>
</evidence>
<dbReference type="SUPFAM" id="SSF52833">
    <property type="entry name" value="Thioredoxin-like"/>
    <property type="match status" value="1"/>
</dbReference>
<protein>
    <submittedName>
        <fullName evidence="7">TlpA family protein disulfide reductase</fullName>
    </submittedName>
</protein>
<proteinExistence type="predicted"/>
<keyword evidence="4" id="KW-1015">Disulfide bond</keyword>
<keyword evidence="3" id="KW-0735">Signal-anchor</keyword>
<reference evidence="7 8" key="1">
    <citation type="journal article" date="2018" name="J. Microbiol.">
        <title>Baekduia soli gen. nov., sp. nov., a novel bacterium isolated from the soil of Baekdu Mountain and proposal of a novel family name, Baekduiaceae fam. nov.</title>
        <authorList>
            <person name="An D.S."/>
            <person name="Siddiqi M.Z."/>
            <person name="Kim K.H."/>
            <person name="Yu H.S."/>
            <person name="Im W.T."/>
        </authorList>
    </citation>
    <scope>NUCLEOTIDE SEQUENCE [LARGE SCALE GENOMIC DNA]</scope>
    <source>
        <strain evidence="7 8">BR7-21</strain>
    </source>
</reference>
<evidence type="ECO:0000313" key="7">
    <source>
        <dbReference type="EMBL" id="QEC46699.1"/>
    </source>
</evidence>
<evidence type="ECO:0000256" key="2">
    <source>
        <dbReference type="ARBA" id="ARBA00022748"/>
    </source>
</evidence>
<dbReference type="PANTHER" id="PTHR42852:SF6">
    <property type="entry name" value="THIOL:DISULFIDE INTERCHANGE PROTEIN DSBE"/>
    <property type="match status" value="1"/>
</dbReference>
<keyword evidence="5" id="KW-0676">Redox-active center</keyword>
<dbReference type="OrthoDB" id="9796554at2"/>
<dbReference type="InterPro" id="IPR036249">
    <property type="entry name" value="Thioredoxin-like_sf"/>
</dbReference>
<dbReference type="GO" id="GO:0030313">
    <property type="term" value="C:cell envelope"/>
    <property type="evidence" value="ECO:0007669"/>
    <property type="project" value="UniProtKB-SubCell"/>
</dbReference>
<evidence type="ECO:0000256" key="1">
    <source>
        <dbReference type="ARBA" id="ARBA00004196"/>
    </source>
</evidence>
<keyword evidence="3" id="KW-0812">Transmembrane</keyword>
<dbReference type="PANTHER" id="PTHR42852">
    <property type="entry name" value="THIOL:DISULFIDE INTERCHANGE PROTEIN DSBE"/>
    <property type="match status" value="1"/>
</dbReference>
<dbReference type="InterPro" id="IPR050553">
    <property type="entry name" value="Thioredoxin_ResA/DsbE_sf"/>
</dbReference>
<dbReference type="Gene3D" id="3.40.30.10">
    <property type="entry name" value="Glutaredoxin"/>
    <property type="match status" value="1"/>
</dbReference>
<dbReference type="InterPro" id="IPR013766">
    <property type="entry name" value="Thioredoxin_domain"/>
</dbReference>
<dbReference type="GO" id="GO:0016209">
    <property type="term" value="F:antioxidant activity"/>
    <property type="evidence" value="ECO:0007669"/>
    <property type="project" value="InterPro"/>
</dbReference>